<sequence>MTDQINYSVREFRHIVNRLLHALGARRHMVNPVRDVLLFAEASGFAAFDELERTRDRVAGFDGLLVETPEGWSAGGQAGYFVAPTVVDLLEVAAIDAPAEMTLVEVDGSDVFVALRGYAAVRGVDLEVVPDADDARRVVLRATSIPTPAPRHPIDAEGPQMRRALLEGFDADRAQFWRLFHASDQALTPDSELSRRHAGSQLYDGDGNLLGEVDEESYEYIRSFATEPAR</sequence>
<organism evidence="1 2">
    <name type="scientific">Agromyces allii</name>
    <dbReference type="NCBI Taxonomy" id="393607"/>
    <lineage>
        <taxon>Bacteria</taxon>
        <taxon>Bacillati</taxon>
        <taxon>Actinomycetota</taxon>
        <taxon>Actinomycetes</taxon>
        <taxon>Micrococcales</taxon>
        <taxon>Microbacteriaceae</taxon>
        <taxon>Agromyces</taxon>
    </lineage>
</organism>
<dbReference type="Proteomes" id="UP001499954">
    <property type="component" value="Unassembled WGS sequence"/>
</dbReference>
<evidence type="ECO:0000313" key="1">
    <source>
        <dbReference type="EMBL" id="GAA1963120.1"/>
    </source>
</evidence>
<name>A0ABP5CFB2_9MICO</name>
<evidence type="ECO:0000313" key="2">
    <source>
        <dbReference type="Proteomes" id="UP001499954"/>
    </source>
</evidence>
<gene>
    <name evidence="1" type="ORF">GCM10009717_32360</name>
</gene>
<dbReference type="EMBL" id="BAAAMK010000009">
    <property type="protein sequence ID" value="GAA1963120.1"/>
    <property type="molecule type" value="Genomic_DNA"/>
</dbReference>
<protein>
    <submittedName>
        <fullName evidence="1">Uncharacterized protein</fullName>
    </submittedName>
</protein>
<comment type="caution">
    <text evidence="1">The sequence shown here is derived from an EMBL/GenBank/DDBJ whole genome shotgun (WGS) entry which is preliminary data.</text>
</comment>
<keyword evidence="2" id="KW-1185">Reference proteome</keyword>
<proteinExistence type="predicted"/>
<dbReference type="RefSeq" id="WP_157415779.1">
    <property type="nucleotide sequence ID" value="NZ_BAAAMK010000009.1"/>
</dbReference>
<reference evidence="2" key="1">
    <citation type="journal article" date="2019" name="Int. J. Syst. Evol. Microbiol.">
        <title>The Global Catalogue of Microorganisms (GCM) 10K type strain sequencing project: providing services to taxonomists for standard genome sequencing and annotation.</title>
        <authorList>
            <consortium name="The Broad Institute Genomics Platform"/>
            <consortium name="The Broad Institute Genome Sequencing Center for Infectious Disease"/>
            <person name="Wu L."/>
            <person name="Ma J."/>
        </authorList>
    </citation>
    <scope>NUCLEOTIDE SEQUENCE [LARGE SCALE GENOMIC DNA]</scope>
    <source>
        <strain evidence="2">JCM 13584</strain>
    </source>
</reference>
<accession>A0ABP5CFB2</accession>